<dbReference type="RefSeq" id="WP_072715986.1">
    <property type="nucleotide sequence ID" value="NZ_FRAU01000007.1"/>
</dbReference>
<dbReference type="Proteomes" id="UP000185812">
    <property type="component" value="Unassembled WGS sequence"/>
</dbReference>
<keyword evidence="1" id="KW-0472">Membrane</keyword>
<organism evidence="2 3">
    <name type="scientific">Rhodothermus profundi</name>
    <dbReference type="NCBI Taxonomy" id="633813"/>
    <lineage>
        <taxon>Bacteria</taxon>
        <taxon>Pseudomonadati</taxon>
        <taxon>Rhodothermota</taxon>
        <taxon>Rhodothermia</taxon>
        <taxon>Rhodothermales</taxon>
        <taxon>Rhodothermaceae</taxon>
        <taxon>Rhodothermus</taxon>
    </lineage>
</organism>
<evidence type="ECO:0008006" key="4">
    <source>
        <dbReference type="Google" id="ProtNLM"/>
    </source>
</evidence>
<protein>
    <recommendedName>
        <fullName evidence="4">Zinc-finger</fullName>
    </recommendedName>
</protein>
<name>A0A1M6VY47_9BACT</name>
<proteinExistence type="predicted"/>
<dbReference type="EMBL" id="FRAU01000007">
    <property type="protein sequence ID" value="SHK86374.1"/>
    <property type="molecule type" value="Genomic_DNA"/>
</dbReference>
<evidence type="ECO:0000256" key="1">
    <source>
        <dbReference type="SAM" id="Phobius"/>
    </source>
</evidence>
<sequence length="209" mass="23799">MREDYHDPDSSRPEHDCPFSDLDELLCEYVDGTMDPAVRQVFEEYLRTNPTLARHVECLCRTRQLLCQHGACKLRAPEGFQARLRQRLAYEMMREQRSLEYLSLPLRSATMLASAVALVVILGMCTGVLLYMEQEARSPHAVVQTAQPEPAPAVTLETLTPVSTERRTLPGAYQPAWTLSAAWNRKDRAPIHYDTLQTMRFVQRSHGAP</sequence>
<dbReference type="AlphaFoldDB" id="A0A1M6VY47"/>
<accession>A0A1M6VY47</accession>
<reference evidence="3" key="1">
    <citation type="submission" date="2016-11" db="EMBL/GenBank/DDBJ databases">
        <authorList>
            <person name="Varghese N."/>
            <person name="Submissions S."/>
        </authorList>
    </citation>
    <scope>NUCLEOTIDE SEQUENCE [LARGE SCALE GENOMIC DNA]</scope>
    <source>
        <strain evidence="3">DSM 22212</strain>
    </source>
</reference>
<keyword evidence="3" id="KW-1185">Reference proteome</keyword>
<evidence type="ECO:0000313" key="3">
    <source>
        <dbReference type="Proteomes" id="UP000185812"/>
    </source>
</evidence>
<keyword evidence="1" id="KW-0812">Transmembrane</keyword>
<dbReference type="STRING" id="633813.SAMN04488087_2163"/>
<keyword evidence="1" id="KW-1133">Transmembrane helix</keyword>
<feature type="transmembrane region" description="Helical" evidence="1">
    <location>
        <begin position="109"/>
        <end position="131"/>
    </location>
</feature>
<evidence type="ECO:0000313" key="2">
    <source>
        <dbReference type="EMBL" id="SHK86374.1"/>
    </source>
</evidence>
<gene>
    <name evidence="2" type="ORF">SAMN04488087_2163</name>
</gene>
<dbReference type="OrthoDB" id="1495882at2"/>